<dbReference type="PANTHER" id="PTHR44943">
    <property type="entry name" value="CELLULOSE SYNTHASE OPERON PROTEIN C"/>
    <property type="match status" value="1"/>
</dbReference>
<evidence type="ECO:0000256" key="1">
    <source>
        <dbReference type="ARBA" id="ARBA00022737"/>
    </source>
</evidence>
<dbReference type="InterPro" id="IPR011990">
    <property type="entry name" value="TPR-like_helical_dom_sf"/>
</dbReference>
<dbReference type="AlphaFoldDB" id="A0A2T4MJD3"/>
<dbReference type="Pfam" id="PF14559">
    <property type="entry name" value="TPR_19"/>
    <property type="match status" value="1"/>
</dbReference>
<dbReference type="PROSITE" id="PS50005">
    <property type="entry name" value="TPR"/>
    <property type="match status" value="2"/>
</dbReference>
<evidence type="ECO:0000256" key="3">
    <source>
        <dbReference type="PROSITE-ProRule" id="PRU00339"/>
    </source>
</evidence>
<dbReference type="RefSeq" id="WP_107368566.1">
    <property type="nucleotide sequence ID" value="NZ_CP045927.1"/>
</dbReference>
<evidence type="ECO:0000313" key="4">
    <source>
        <dbReference type="EMBL" id="NJI03419.1"/>
    </source>
</evidence>
<dbReference type="GeneID" id="57691725"/>
<evidence type="ECO:0000313" key="6">
    <source>
        <dbReference type="Proteomes" id="UP000646308"/>
    </source>
</evidence>
<sequence>MEQTEIHQLIQQGLYDKALEACFNNIEAQPEQVENYINSGILLAEAGEIEKAEKFFQRALTLNPKNAAIYYNFANVYYNESRFQEAIKLYQTAIQNGLDNKDTNYMIGMSFYQLDAKKQALPFLMRAAELDENFADLEVQFQYGLLLCELEMFQPAISVLSTILEKDNKHADAKYNLTLANYMLNEDIDEAIEGFKKATEMAHDHVLSHHALKTFEMIKSEGEV</sequence>
<reference evidence="5" key="2">
    <citation type="submission" date="2022-03" db="EMBL/GenBank/DDBJ databases">
        <title>Comparative Genomics of East African Camel-Associated Staphylococcaceae spp.: Diversity and Inheritance of Traits Involved in Host-Pathogen Interactions.</title>
        <authorList>
            <person name="Akarsu H."/>
            <person name="Liljander A."/>
            <person name="Younan M."/>
            <person name="Brodard I."/>
            <person name="Glucks I."/>
            <person name="Labroussaa F."/>
            <person name="Overesch G."/>
            <person name="Kuhnert P."/>
            <person name="Perreten V."/>
            <person name="Drexler J.F."/>
            <person name="Corman V.M."/>
            <person name="Falquet L."/>
            <person name="Jores J."/>
        </authorList>
    </citation>
    <scope>NUCLEOTIDE SEQUENCE</scope>
    <source>
        <strain evidence="5">IVB6197</strain>
    </source>
</reference>
<dbReference type="PROSITE" id="PS50293">
    <property type="entry name" value="TPR_REGION"/>
    <property type="match status" value="2"/>
</dbReference>
<dbReference type="EMBL" id="WMFL01000085">
    <property type="protein sequence ID" value="NJI03419.1"/>
    <property type="molecule type" value="Genomic_DNA"/>
</dbReference>
<gene>
    <name evidence="4" type="ORF">GLV84_11325</name>
    <name evidence="5" type="ORF">MUA95_05785</name>
</gene>
<reference evidence="4" key="1">
    <citation type="submission" date="2019-11" db="EMBL/GenBank/DDBJ databases">
        <title>Whole genome comparisons of Staphylococcus agnetis isolates from cattle and chickens.</title>
        <authorList>
            <person name="Rhoads D."/>
            <person name="Shwani A."/>
            <person name="Adkins P."/>
            <person name="Calcutt M."/>
            <person name="Middleton J."/>
        </authorList>
    </citation>
    <scope>NUCLEOTIDE SEQUENCE</scope>
    <source>
        <strain evidence="4">1387</strain>
    </source>
</reference>
<dbReference type="Proteomes" id="UP001065705">
    <property type="component" value="Chromosome"/>
</dbReference>
<evidence type="ECO:0000256" key="2">
    <source>
        <dbReference type="ARBA" id="ARBA00022803"/>
    </source>
</evidence>
<feature type="repeat" description="TPR" evidence="3">
    <location>
        <begin position="33"/>
        <end position="66"/>
    </location>
</feature>
<dbReference type="Pfam" id="PF13181">
    <property type="entry name" value="TPR_8"/>
    <property type="match status" value="1"/>
</dbReference>
<dbReference type="InterPro" id="IPR051685">
    <property type="entry name" value="Ycf3/AcsC/BcsC/TPR_MFPF"/>
</dbReference>
<dbReference type="SMART" id="SM00028">
    <property type="entry name" value="TPR"/>
    <property type="match status" value="5"/>
</dbReference>
<dbReference type="SUPFAM" id="SSF48452">
    <property type="entry name" value="TPR-like"/>
    <property type="match status" value="1"/>
</dbReference>
<dbReference type="Proteomes" id="UP000646308">
    <property type="component" value="Unassembled WGS sequence"/>
</dbReference>
<accession>A0A2T4MJD3</accession>
<protein>
    <submittedName>
        <fullName evidence="4">Tetratricopeptide repeat protein</fullName>
    </submittedName>
</protein>
<keyword evidence="1" id="KW-0677">Repeat</keyword>
<name>A0A2T4MJD3_9STAP</name>
<evidence type="ECO:0000313" key="5">
    <source>
        <dbReference type="EMBL" id="UXU58281.1"/>
    </source>
</evidence>
<feature type="repeat" description="TPR" evidence="3">
    <location>
        <begin position="67"/>
        <end position="100"/>
    </location>
</feature>
<dbReference type="InterPro" id="IPR019734">
    <property type="entry name" value="TPR_rpt"/>
</dbReference>
<proteinExistence type="predicted"/>
<dbReference type="PANTHER" id="PTHR44943:SF8">
    <property type="entry name" value="TPR REPEAT-CONTAINING PROTEIN MJ0263"/>
    <property type="match status" value="1"/>
</dbReference>
<dbReference type="Gene3D" id="1.25.40.10">
    <property type="entry name" value="Tetratricopeptide repeat domain"/>
    <property type="match status" value="3"/>
</dbReference>
<dbReference type="EMBL" id="CP094809">
    <property type="protein sequence ID" value="UXU58281.1"/>
    <property type="molecule type" value="Genomic_DNA"/>
</dbReference>
<organism evidence="4 6">
    <name type="scientific">Staphylococcus agnetis</name>
    <dbReference type="NCBI Taxonomy" id="985762"/>
    <lineage>
        <taxon>Bacteria</taxon>
        <taxon>Bacillati</taxon>
        <taxon>Bacillota</taxon>
        <taxon>Bacilli</taxon>
        <taxon>Bacillales</taxon>
        <taxon>Staphylococcaceae</taxon>
        <taxon>Staphylococcus</taxon>
    </lineage>
</organism>
<keyword evidence="2 3" id="KW-0802">TPR repeat</keyword>